<protein>
    <submittedName>
        <fullName evidence="2">Uncharacterized protein</fullName>
    </submittedName>
</protein>
<reference evidence="2 3" key="1">
    <citation type="submission" date="2018-03" db="EMBL/GenBank/DDBJ databases">
        <authorList>
            <person name="Gully D."/>
        </authorList>
    </citation>
    <scope>NUCLEOTIDE SEQUENCE [LARGE SCALE GENOMIC DNA]</scope>
    <source>
        <strain evidence="2">ORS3257</strain>
    </source>
</reference>
<keyword evidence="1" id="KW-1133">Transmembrane helix</keyword>
<evidence type="ECO:0000313" key="2">
    <source>
        <dbReference type="EMBL" id="SPP99304.1"/>
    </source>
</evidence>
<name>A0A2U3QD15_9BRAD</name>
<feature type="transmembrane region" description="Helical" evidence="1">
    <location>
        <begin position="70"/>
        <end position="93"/>
    </location>
</feature>
<dbReference type="KEGG" id="bvz:BRAD3257_8724"/>
<organism evidence="2 3">
    <name type="scientific">Bradyrhizobium vignae</name>
    <dbReference type="NCBI Taxonomy" id="1549949"/>
    <lineage>
        <taxon>Bacteria</taxon>
        <taxon>Pseudomonadati</taxon>
        <taxon>Pseudomonadota</taxon>
        <taxon>Alphaproteobacteria</taxon>
        <taxon>Hyphomicrobiales</taxon>
        <taxon>Nitrobacteraceae</taxon>
        <taxon>Bradyrhizobium</taxon>
    </lineage>
</organism>
<evidence type="ECO:0000313" key="3">
    <source>
        <dbReference type="Proteomes" id="UP000246085"/>
    </source>
</evidence>
<sequence length="129" mass="14672">MRRERRPLQFRFTPDGRANYRGGRLFVHERRRMAGSAGGGVRGVGGVWRYPSQRLVVRAISIALWRCDVAVFVFVVVVLAPARGLLCLVLRLLRRRARLGGRIPGLGHGWSRMVMLHPNLSARYVRLLT</sequence>
<dbReference type="AlphaFoldDB" id="A0A2U3QD15"/>
<gene>
    <name evidence="2" type="ORF">BRAD3257_8724</name>
</gene>
<dbReference type="Proteomes" id="UP000246085">
    <property type="component" value="Chromosome BRAD3257"/>
</dbReference>
<keyword evidence="1" id="KW-0812">Transmembrane</keyword>
<accession>A0A2U3QD15</accession>
<proteinExistence type="predicted"/>
<keyword evidence="1" id="KW-0472">Membrane</keyword>
<evidence type="ECO:0000256" key="1">
    <source>
        <dbReference type="SAM" id="Phobius"/>
    </source>
</evidence>
<dbReference type="EMBL" id="LS398110">
    <property type="protein sequence ID" value="SPP99304.1"/>
    <property type="molecule type" value="Genomic_DNA"/>
</dbReference>